<dbReference type="GO" id="GO:0005524">
    <property type="term" value="F:ATP binding"/>
    <property type="evidence" value="ECO:0007669"/>
    <property type="project" value="UniProtKB-UniRule"/>
</dbReference>
<evidence type="ECO:0000259" key="5">
    <source>
        <dbReference type="PROSITE" id="PS50975"/>
    </source>
</evidence>
<dbReference type="eggNOG" id="KOG2158">
    <property type="taxonomic scope" value="Eukaryota"/>
</dbReference>
<evidence type="ECO:0000256" key="3">
    <source>
        <dbReference type="ARBA" id="ARBA00022840"/>
    </source>
</evidence>
<proteinExistence type="predicted"/>
<dbReference type="PANTHER" id="PTHR12241:SF154">
    <property type="entry name" value="TUBULIN POLYGLUTAMYLASE TTLL11"/>
    <property type="match status" value="1"/>
</dbReference>
<dbReference type="GO" id="GO:0000226">
    <property type="term" value="P:microtubule cytoskeleton organization"/>
    <property type="evidence" value="ECO:0000318"/>
    <property type="project" value="GO_Central"/>
</dbReference>
<dbReference type="Pfam" id="PF03133">
    <property type="entry name" value="TTL"/>
    <property type="match status" value="1"/>
</dbReference>
<dbReference type="InParanoid" id="A2F5R1"/>
<evidence type="ECO:0000256" key="2">
    <source>
        <dbReference type="ARBA" id="ARBA00022741"/>
    </source>
</evidence>
<dbReference type="RefSeq" id="XP_001312691.1">
    <property type="nucleotide sequence ID" value="XM_001312690.1"/>
</dbReference>
<dbReference type="GO" id="GO:0036064">
    <property type="term" value="C:ciliary basal body"/>
    <property type="evidence" value="ECO:0000318"/>
    <property type="project" value="GO_Central"/>
</dbReference>
<dbReference type="VEuPathDB" id="TrichDB:TVAG_367550"/>
<evidence type="ECO:0000256" key="1">
    <source>
        <dbReference type="ARBA" id="ARBA00022598"/>
    </source>
</evidence>
<keyword evidence="7" id="KW-1185">Reference proteome</keyword>
<evidence type="ECO:0000256" key="4">
    <source>
        <dbReference type="PROSITE-ProRule" id="PRU00409"/>
    </source>
</evidence>
<evidence type="ECO:0000313" key="7">
    <source>
        <dbReference type="Proteomes" id="UP000001542"/>
    </source>
</evidence>
<protein>
    <submittedName>
        <fullName evidence="6">Tubulin-tyrosine ligase family protein</fullName>
    </submittedName>
</protein>
<keyword evidence="2 4" id="KW-0547">Nucleotide-binding</keyword>
<dbReference type="OrthoDB" id="202825at2759"/>
<dbReference type="AlphaFoldDB" id="A2F5R1"/>
<accession>A2F5R1</accession>
<dbReference type="EMBL" id="DS113626">
    <property type="protein sequence ID" value="EAX99761.1"/>
    <property type="molecule type" value="Genomic_DNA"/>
</dbReference>
<dbReference type="VEuPathDB" id="TrichDB:TVAGG3_0977460"/>
<dbReference type="PANTHER" id="PTHR12241">
    <property type="entry name" value="TUBULIN POLYGLUTAMYLASE"/>
    <property type="match status" value="1"/>
</dbReference>
<dbReference type="Gene3D" id="3.30.470.20">
    <property type="entry name" value="ATP-grasp fold, B domain"/>
    <property type="match status" value="1"/>
</dbReference>
<dbReference type="GO" id="GO:0046872">
    <property type="term" value="F:metal ion binding"/>
    <property type="evidence" value="ECO:0007669"/>
    <property type="project" value="InterPro"/>
</dbReference>
<dbReference type="InterPro" id="IPR011761">
    <property type="entry name" value="ATP-grasp"/>
</dbReference>
<dbReference type="Proteomes" id="UP000001542">
    <property type="component" value="Unassembled WGS sequence"/>
</dbReference>
<keyword evidence="1 6" id="KW-0436">Ligase</keyword>
<dbReference type="SUPFAM" id="SSF56059">
    <property type="entry name" value="Glutathione synthetase ATP-binding domain-like"/>
    <property type="match status" value="1"/>
</dbReference>
<reference evidence="6" key="2">
    <citation type="journal article" date="2007" name="Science">
        <title>Draft genome sequence of the sexually transmitted pathogen Trichomonas vaginalis.</title>
        <authorList>
            <person name="Carlton J.M."/>
            <person name="Hirt R.P."/>
            <person name="Silva J.C."/>
            <person name="Delcher A.L."/>
            <person name="Schatz M."/>
            <person name="Zhao Q."/>
            <person name="Wortman J.R."/>
            <person name="Bidwell S.L."/>
            <person name="Alsmark U.C.M."/>
            <person name="Besteiro S."/>
            <person name="Sicheritz-Ponten T."/>
            <person name="Noel C.J."/>
            <person name="Dacks J.B."/>
            <person name="Foster P.G."/>
            <person name="Simillion C."/>
            <person name="Van de Peer Y."/>
            <person name="Miranda-Saavedra D."/>
            <person name="Barton G.J."/>
            <person name="Westrop G.D."/>
            <person name="Mueller S."/>
            <person name="Dessi D."/>
            <person name="Fiori P.L."/>
            <person name="Ren Q."/>
            <person name="Paulsen I."/>
            <person name="Zhang H."/>
            <person name="Bastida-Corcuera F.D."/>
            <person name="Simoes-Barbosa A."/>
            <person name="Brown M.T."/>
            <person name="Hayes R.D."/>
            <person name="Mukherjee M."/>
            <person name="Okumura C.Y."/>
            <person name="Schneider R."/>
            <person name="Smith A.J."/>
            <person name="Vanacova S."/>
            <person name="Villalvazo M."/>
            <person name="Haas B.J."/>
            <person name="Pertea M."/>
            <person name="Feldblyum T.V."/>
            <person name="Utterback T.R."/>
            <person name="Shu C.L."/>
            <person name="Osoegawa K."/>
            <person name="de Jong P.J."/>
            <person name="Hrdy I."/>
            <person name="Horvathova L."/>
            <person name="Zubacova Z."/>
            <person name="Dolezal P."/>
            <person name="Malik S.B."/>
            <person name="Logsdon J.M. Jr."/>
            <person name="Henze K."/>
            <person name="Gupta A."/>
            <person name="Wang C.C."/>
            <person name="Dunne R.L."/>
            <person name="Upcroft J.A."/>
            <person name="Upcroft P."/>
            <person name="White O."/>
            <person name="Salzberg S.L."/>
            <person name="Tang P."/>
            <person name="Chiu C.-H."/>
            <person name="Lee Y.-S."/>
            <person name="Embley T.M."/>
            <person name="Coombs G.H."/>
            <person name="Mottram J.C."/>
            <person name="Tachezy J."/>
            <person name="Fraser-Liggett C.M."/>
            <person name="Johnson P.J."/>
        </authorList>
    </citation>
    <scope>NUCLEOTIDE SEQUENCE [LARGE SCALE GENOMIC DNA]</scope>
    <source>
        <strain evidence="6">G3</strain>
    </source>
</reference>
<reference evidence="6" key="1">
    <citation type="submission" date="2006-10" db="EMBL/GenBank/DDBJ databases">
        <authorList>
            <person name="Amadeo P."/>
            <person name="Zhao Q."/>
            <person name="Wortman J."/>
            <person name="Fraser-Liggett C."/>
            <person name="Carlton J."/>
        </authorList>
    </citation>
    <scope>NUCLEOTIDE SEQUENCE</scope>
    <source>
        <strain evidence="6">G3</strain>
    </source>
</reference>
<dbReference type="SMR" id="A2F5R1"/>
<keyword evidence="3 4" id="KW-0067">ATP-binding</keyword>
<dbReference type="GO" id="GO:0015631">
    <property type="term" value="F:tubulin binding"/>
    <property type="evidence" value="ECO:0000318"/>
    <property type="project" value="GO_Central"/>
</dbReference>
<dbReference type="GO" id="GO:0070740">
    <property type="term" value="F:tubulin-glutamic acid ligase activity"/>
    <property type="evidence" value="ECO:0000318"/>
    <property type="project" value="GO_Central"/>
</dbReference>
<dbReference type="KEGG" id="tva:4757575"/>
<dbReference type="PROSITE" id="PS51221">
    <property type="entry name" value="TTL"/>
    <property type="match status" value="1"/>
</dbReference>
<dbReference type="InterPro" id="IPR004344">
    <property type="entry name" value="TTL/TTLL_fam"/>
</dbReference>
<feature type="domain" description="ATP-grasp" evidence="5">
    <location>
        <begin position="80"/>
        <end position="324"/>
    </location>
</feature>
<sequence>MLYISVRYEQPCFRSVYEAMQEIGVSSEDNDGTAILIWHDSLKECDYFSHLSPWQIVNRLPCVSALCRKAPFAYLLQRMQKLIPSIYTFMPKTFILPAQFDEFKKAVEKGDKAYIFKPDSSSQGSGIIIIKPKSEIEIKEDCPLAVVQEYINSYLIRNTKFDLRLYVLVASLNPLEIYVYRNGLARFCSEEITTESKFGQLSNVTINQANPNADISEVSQLVSDISHQIELDGITMKELWQRIDNAIVLTIIAAHKTLSEAEKWYCPNLGYPRCFQILGFDILLDKNFDPWIMEVNRRPSLDYYRGKERRMKVGMIRDAVRIAAPYEKAQIAVNSRKWGWDKSSWTNFVKMTPSIVEGVSEARDEVLKKSLFERAYPNSENPNSRNWEIARKVGDLLPIEDMPGFTLPRLDL</sequence>
<gene>
    <name evidence="6" type="ORF">TVAG_367550</name>
</gene>
<name>A2F5R1_TRIV3</name>
<dbReference type="PROSITE" id="PS50975">
    <property type="entry name" value="ATP_GRASP"/>
    <property type="match status" value="1"/>
</dbReference>
<organism evidence="6 7">
    <name type="scientific">Trichomonas vaginalis (strain ATCC PRA-98 / G3)</name>
    <dbReference type="NCBI Taxonomy" id="412133"/>
    <lineage>
        <taxon>Eukaryota</taxon>
        <taxon>Metamonada</taxon>
        <taxon>Parabasalia</taxon>
        <taxon>Trichomonadida</taxon>
        <taxon>Trichomonadidae</taxon>
        <taxon>Trichomonas</taxon>
    </lineage>
</organism>
<evidence type="ECO:0000313" key="6">
    <source>
        <dbReference type="EMBL" id="EAX99761.1"/>
    </source>
</evidence>